<feature type="domain" description="Amino acid transporter transmembrane" evidence="17">
    <location>
        <begin position="1"/>
        <end position="164"/>
    </location>
</feature>
<dbReference type="InterPro" id="IPR036909">
    <property type="entry name" value="Cyt_c-like_dom_sf"/>
</dbReference>
<dbReference type="AlphaFoldDB" id="A0A8S9NG40"/>
<keyword evidence="12 15" id="KW-0408">Iron</keyword>
<dbReference type="GO" id="GO:0046872">
    <property type="term" value="F:metal ion binding"/>
    <property type="evidence" value="ECO:0007669"/>
    <property type="project" value="UniProtKB-KW"/>
</dbReference>
<dbReference type="SUPFAM" id="SSF46626">
    <property type="entry name" value="Cytochrome c"/>
    <property type="match status" value="1"/>
</dbReference>
<dbReference type="Proteomes" id="UP000712600">
    <property type="component" value="Unassembled WGS sequence"/>
</dbReference>
<evidence type="ECO:0000256" key="15">
    <source>
        <dbReference type="PIRSR" id="PIRSR602326-1"/>
    </source>
</evidence>
<evidence type="ECO:0000256" key="1">
    <source>
        <dbReference type="ARBA" id="ARBA00004273"/>
    </source>
</evidence>
<dbReference type="GO" id="GO:0005743">
    <property type="term" value="C:mitochondrial inner membrane"/>
    <property type="evidence" value="ECO:0007669"/>
    <property type="project" value="UniProtKB-SubCell"/>
</dbReference>
<evidence type="ECO:0000256" key="5">
    <source>
        <dbReference type="ARBA" id="ARBA00022660"/>
    </source>
</evidence>
<keyword evidence="13" id="KW-0496">Mitochondrion</keyword>
<evidence type="ECO:0000256" key="11">
    <source>
        <dbReference type="ARBA" id="ARBA00022989"/>
    </source>
</evidence>
<organism evidence="18 19">
    <name type="scientific">Brassica cretica</name>
    <name type="common">Mustard</name>
    <dbReference type="NCBI Taxonomy" id="69181"/>
    <lineage>
        <taxon>Eukaryota</taxon>
        <taxon>Viridiplantae</taxon>
        <taxon>Streptophyta</taxon>
        <taxon>Embryophyta</taxon>
        <taxon>Tracheophyta</taxon>
        <taxon>Spermatophyta</taxon>
        <taxon>Magnoliopsida</taxon>
        <taxon>eudicotyledons</taxon>
        <taxon>Gunneridae</taxon>
        <taxon>Pentapetalae</taxon>
        <taxon>rosids</taxon>
        <taxon>malvids</taxon>
        <taxon>Brassicales</taxon>
        <taxon>Brassicaceae</taxon>
        <taxon>Brassiceae</taxon>
        <taxon>Brassica</taxon>
    </lineage>
</organism>
<proteinExistence type="inferred from homology"/>
<keyword evidence="10" id="KW-0249">Electron transport</keyword>
<gene>
    <name evidence="18" type="ORF">F2Q69_00039588</name>
</gene>
<keyword evidence="9" id="KW-0029">Amino-acid transport</keyword>
<dbReference type="GO" id="GO:0006865">
    <property type="term" value="P:amino acid transport"/>
    <property type="evidence" value="ECO:0007669"/>
    <property type="project" value="UniProtKB-KW"/>
</dbReference>
<comment type="subcellular location">
    <subcellularLocation>
        <location evidence="1">Mitochondrion inner membrane</location>
    </subcellularLocation>
</comment>
<comment type="cofactor">
    <cofactor evidence="15">
        <name>heme c</name>
        <dbReference type="ChEBI" id="CHEBI:61717"/>
    </cofactor>
    <text evidence="15">Binds 1 heme c group covalently per subunit.</text>
</comment>
<evidence type="ECO:0000256" key="16">
    <source>
        <dbReference type="SAM" id="Phobius"/>
    </source>
</evidence>
<dbReference type="PANTHER" id="PTHR48017">
    <property type="entry name" value="OS05G0424000 PROTEIN-RELATED"/>
    <property type="match status" value="1"/>
</dbReference>
<evidence type="ECO:0000256" key="6">
    <source>
        <dbReference type="ARBA" id="ARBA00022692"/>
    </source>
</evidence>
<evidence type="ECO:0000256" key="4">
    <source>
        <dbReference type="ARBA" id="ARBA00022617"/>
    </source>
</evidence>
<comment type="similarity">
    <text evidence="2">Belongs to the cytochrome c family.</text>
</comment>
<evidence type="ECO:0000259" key="17">
    <source>
        <dbReference type="Pfam" id="PF01490"/>
    </source>
</evidence>
<dbReference type="GO" id="GO:0009055">
    <property type="term" value="F:electron transfer activity"/>
    <property type="evidence" value="ECO:0007669"/>
    <property type="project" value="InterPro"/>
</dbReference>
<evidence type="ECO:0000313" key="18">
    <source>
        <dbReference type="EMBL" id="KAF3501101.1"/>
    </source>
</evidence>
<dbReference type="InterPro" id="IPR002326">
    <property type="entry name" value="Cyt_c1"/>
</dbReference>
<evidence type="ECO:0000256" key="12">
    <source>
        <dbReference type="ARBA" id="ARBA00023004"/>
    </source>
</evidence>
<keyword evidence="14 16" id="KW-0472">Membrane</keyword>
<keyword evidence="5" id="KW-0679">Respiratory chain</keyword>
<dbReference type="Gene3D" id="1.20.5.100">
    <property type="entry name" value="Cytochrome c1, transmembrane anchor, C-terminal"/>
    <property type="match status" value="1"/>
</dbReference>
<feature type="transmembrane region" description="Helical" evidence="16">
    <location>
        <begin position="144"/>
        <end position="164"/>
    </location>
</feature>
<dbReference type="InterPro" id="IPR013057">
    <property type="entry name" value="AA_transpt_TM"/>
</dbReference>
<evidence type="ECO:0000256" key="10">
    <source>
        <dbReference type="ARBA" id="ARBA00022982"/>
    </source>
</evidence>
<dbReference type="SUPFAM" id="SSF81496">
    <property type="entry name" value="Cytochrome c1 subunit of cytochrome bc1 complex (Ubiquinol-cytochrome c reductase), transmembrane anchor"/>
    <property type="match status" value="1"/>
</dbReference>
<keyword evidence="6 16" id="KW-0812">Transmembrane</keyword>
<evidence type="ECO:0000256" key="8">
    <source>
        <dbReference type="ARBA" id="ARBA00022792"/>
    </source>
</evidence>
<keyword evidence="7 15" id="KW-0479">Metal-binding</keyword>
<evidence type="ECO:0000256" key="3">
    <source>
        <dbReference type="ARBA" id="ARBA00022448"/>
    </source>
</evidence>
<evidence type="ECO:0000256" key="9">
    <source>
        <dbReference type="ARBA" id="ARBA00022970"/>
    </source>
</evidence>
<keyword evidence="8" id="KW-0999">Mitochondrion inner membrane</keyword>
<dbReference type="Gene3D" id="1.10.760.10">
    <property type="entry name" value="Cytochrome c-like domain"/>
    <property type="match status" value="1"/>
</dbReference>
<sequence>MIFASVHFVLSHLPNFNSISGVSLAAAVMSLSYSTIAWSASAAKGVKENVEYGYKAKSTAGTVFNFFSALGEVAFAYAGHNVVLEIQATIPSTPEKPSKGPMWKGVVVAYIVVALCYFPVALVGYWMFGNSVEDNILETLEKPAWLIATANMFVVIHVIGSYQIREGLHYNPYFPGGAIAMPKMLNDEAVEYEDGVPATEAQMGKDVVSFLSWAAEPEMEERKLMGFKWIFLLSLALLQAAYYRRLKWSVLKSRKLVLDVVN</sequence>
<dbReference type="FunFam" id="1.20.5.100:FF:000003">
    <property type="entry name" value="Cytochrome c1, heme protein, mitochondrial"/>
    <property type="match status" value="1"/>
</dbReference>
<protein>
    <recommendedName>
        <fullName evidence="17">Amino acid transporter transmembrane domain-containing protein</fullName>
    </recommendedName>
</protein>
<feature type="binding site" description="covalent" evidence="15">
    <location>
        <position position="181"/>
    </location>
    <ligand>
        <name>heme c</name>
        <dbReference type="ChEBI" id="CHEBI:61717"/>
    </ligand>
</feature>
<reference evidence="18" key="1">
    <citation type="submission" date="2019-12" db="EMBL/GenBank/DDBJ databases">
        <title>Genome sequencing and annotation of Brassica cretica.</title>
        <authorList>
            <person name="Studholme D.J."/>
            <person name="Sarris P."/>
        </authorList>
    </citation>
    <scope>NUCLEOTIDE SEQUENCE</scope>
    <source>
        <strain evidence="18">PFS-109/04</strain>
        <tissue evidence="18">Leaf</tissue>
    </source>
</reference>
<dbReference type="GO" id="GO:0020037">
    <property type="term" value="F:heme binding"/>
    <property type="evidence" value="ECO:0007669"/>
    <property type="project" value="InterPro"/>
</dbReference>
<keyword evidence="11 16" id="KW-1133">Transmembrane helix</keyword>
<dbReference type="EMBL" id="QGKX02001621">
    <property type="protein sequence ID" value="KAF3501101.1"/>
    <property type="molecule type" value="Genomic_DNA"/>
</dbReference>
<evidence type="ECO:0000313" key="19">
    <source>
        <dbReference type="Proteomes" id="UP000712600"/>
    </source>
</evidence>
<evidence type="ECO:0000256" key="13">
    <source>
        <dbReference type="ARBA" id="ARBA00023128"/>
    </source>
</evidence>
<dbReference type="PRINTS" id="PR00603">
    <property type="entry name" value="CYTOCHROMEC1"/>
</dbReference>
<keyword evidence="4 15" id="KW-0349">Heme</keyword>
<evidence type="ECO:0000256" key="7">
    <source>
        <dbReference type="ARBA" id="ARBA00022723"/>
    </source>
</evidence>
<comment type="caution">
    <text evidence="18">The sequence shown here is derived from an EMBL/GenBank/DDBJ whole genome shotgun (WGS) entry which is preliminary data.</text>
</comment>
<dbReference type="InterPro" id="IPR021157">
    <property type="entry name" value="Cyt_c1_TM_anchor_C"/>
</dbReference>
<keyword evidence="3" id="KW-0813">Transport</keyword>
<accession>A0A8S9NG40</accession>
<dbReference type="Pfam" id="PF01490">
    <property type="entry name" value="Aa_trans"/>
    <property type="match status" value="1"/>
</dbReference>
<evidence type="ECO:0000256" key="2">
    <source>
        <dbReference type="ARBA" id="ARBA00006488"/>
    </source>
</evidence>
<feature type="transmembrane region" description="Helical" evidence="16">
    <location>
        <begin position="107"/>
        <end position="128"/>
    </location>
</feature>
<feature type="transmembrane region" description="Helical" evidence="16">
    <location>
        <begin position="226"/>
        <end position="243"/>
    </location>
</feature>
<name>A0A8S9NG40_BRACR</name>
<evidence type="ECO:0000256" key="14">
    <source>
        <dbReference type="ARBA" id="ARBA00023136"/>
    </source>
</evidence>